<dbReference type="NCBIfam" id="TIGR02206">
    <property type="entry name" value="intg_mem_TP0381"/>
    <property type="match status" value="1"/>
</dbReference>
<dbReference type="RefSeq" id="WP_075527862.1">
    <property type="nucleotide sequence ID" value="NZ_CP017560.1"/>
</dbReference>
<dbReference type="EMBL" id="CP017560">
    <property type="protein sequence ID" value="AOV07724.1"/>
    <property type="molecule type" value="Genomic_DNA"/>
</dbReference>
<accession>A0A1D8JGA6</accession>
<gene>
    <name evidence="1" type="ORF">BI350_09390</name>
</gene>
<sequence>MAGKTASTFIMFSSSHVIAIITIIFSVLLVLLFSKRGAINRQHEQWFQRIFALSLLATEWLYYVWMTITANWNVSHSLPLELCSISLYVAIVLLWTNHRKLYPFVFFAGVGGALQAIVTPDLELGFPHFRFFHFFYTHGGIILTAFFFTWIKGHRPTLKGIIQTIIAINAIAVLVYLINIIVNGNYMFLKIKPKNGSLLDYLGSYPWYLLSLEGIALITFLLMWLLFRRKGVSETL</sequence>
<evidence type="ECO:0000313" key="1">
    <source>
        <dbReference type="EMBL" id="AOV07724.1"/>
    </source>
</evidence>
<proteinExistence type="predicted"/>
<dbReference type="KEGG" id="surl:BI350_09390"/>
<evidence type="ECO:0008006" key="3">
    <source>
        <dbReference type="Google" id="ProtNLM"/>
    </source>
</evidence>
<dbReference type="InterPro" id="IPR011737">
    <property type="entry name" value="CHP02206_TP0381"/>
</dbReference>
<keyword evidence="2" id="KW-1185">Reference proteome</keyword>
<dbReference type="AlphaFoldDB" id="A0A1D8JGA6"/>
<name>A0A1D8JGA6_9BACL</name>
<reference evidence="1 2" key="1">
    <citation type="submission" date="2016-09" db="EMBL/GenBank/DDBJ databases">
        <title>Complete genome sequence of the Lysinibacillus sphaericus LMG 22257, a specie of Bacillus with ureolytic activity that can effectively biodeposit calcium carbonate.</title>
        <authorList>
            <person name="Yan W."/>
        </authorList>
    </citation>
    <scope>NUCLEOTIDE SEQUENCE [LARGE SCALE GENOMIC DNA]</scope>
    <source>
        <strain evidence="1 2">LMG 22257</strain>
    </source>
</reference>
<dbReference type="Proteomes" id="UP000185746">
    <property type="component" value="Chromosome"/>
</dbReference>
<dbReference type="Pfam" id="PF14808">
    <property type="entry name" value="TMEM164"/>
    <property type="match status" value="1"/>
</dbReference>
<evidence type="ECO:0000313" key="2">
    <source>
        <dbReference type="Proteomes" id="UP000185746"/>
    </source>
</evidence>
<protein>
    <recommendedName>
        <fullName evidence="3">ABC transporter permease</fullName>
    </recommendedName>
</protein>
<organism evidence="1 2">
    <name type="scientific">Sporosarcina ureilytica</name>
    <dbReference type="NCBI Taxonomy" id="298596"/>
    <lineage>
        <taxon>Bacteria</taxon>
        <taxon>Bacillati</taxon>
        <taxon>Bacillota</taxon>
        <taxon>Bacilli</taxon>
        <taxon>Bacillales</taxon>
        <taxon>Caryophanaceae</taxon>
        <taxon>Sporosarcina</taxon>
    </lineage>
</organism>